<name>A0A6A5YH72_9PLEO</name>
<evidence type="ECO:0000313" key="3">
    <source>
        <dbReference type="Proteomes" id="UP000799770"/>
    </source>
</evidence>
<dbReference type="EMBL" id="ML977364">
    <property type="protein sequence ID" value="KAF2106290.1"/>
    <property type="molecule type" value="Genomic_DNA"/>
</dbReference>
<dbReference type="GO" id="GO:0005634">
    <property type="term" value="C:nucleus"/>
    <property type="evidence" value="ECO:0007669"/>
    <property type="project" value="TreeGrafter"/>
</dbReference>
<dbReference type="PANTHER" id="PTHR15410">
    <property type="entry name" value="HIRA-INTERACTING PROTEIN 3"/>
    <property type="match status" value="1"/>
</dbReference>
<feature type="region of interest" description="Disordered" evidence="1">
    <location>
        <begin position="359"/>
        <end position="437"/>
    </location>
</feature>
<dbReference type="OrthoDB" id="552755at2759"/>
<gene>
    <name evidence="2" type="ORF">BDV96DRAFT_694264</name>
</gene>
<dbReference type="InterPro" id="IPR037647">
    <property type="entry name" value="HIRIP3"/>
</dbReference>
<accession>A0A6A5YH72</accession>
<evidence type="ECO:0008006" key="4">
    <source>
        <dbReference type="Google" id="ProtNLM"/>
    </source>
</evidence>
<reference evidence="2" key="1">
    <citation type="journal article" date="2020" name="Stud. Mycol.">
        <title>101 Dothideomycetes genomes: a test case for predicting lifestyles and emergence of pathogens.</title>
        <authorList>
            <person name="Haridas S."/>
            <person name="Albert R."/>
            <person name="Binder M."/>
            <person name="Bloem J."/>
            <person name="Labutti K."/>
            <person name="Salamov A."/>
            <person name="Andreopoulos B."/>
            <person name="Baker S."/>
            <person name="Barry K."/>
            <person name="Bills G."/>
            <person name="Bluhm B."/>
            <person name="Cannon C."/>
            <person name="Castanera R."/>
            <person name="Culley D."/>
            <person name="Daum C."/>
            <person name="Ezra D."/>
            <person name="Gonzalez J."/>
            <person name="Henrissat B."/>
            <person name="Kuo A."/>
            <person name="Liang C."/>
            <person name="Lipzen A."/>
            <person name="Lutzoni F."/>
            <person name="Magnuson J."/>
            <person name="Mondo S."/>
            <person name="Nolan M."/>
            <person name="Ohm R."/>
            <person name="Pangilinan J."/>
            <person name="Park H.-J."/>
            <person name="Ramirez L."/>
            <person name="Alfaro M."/>
            <person name="Sun H."/>
            <person name="Tritt A."/>
            <person name="Yoshinaga Y."/>
            <person name="Zwiers L.-H."/>
            <person name="Turgeon B."/>
            <person name="Goodwin S."/>
            <person name="Spatafora J."/>
            <person name="Crous P."/>
            <person name="Grigoriev I."/>
        </authorList>
    </citation>
    <scope>NUCLEOTIDE SEQUENCE</scope>
    <source>
        <strain evidence="2">CBS 627.86</strain>
    </source>
</reference>
<sequence>MSDSETGDVPIPSKPAISRALKDTVIATYKEGNTDDLTVKRIRVKVEQQLGLPQDFFKTNAQWKEQSHSIILDTVETHCHDDAAPDPEPAPTPKPRAKAKPAKSKPAAPKKTKQPSESSRGVKRSKPAPKAKKPQKRRKTAVSSDEESDAVMSDAPSEKDEDVSNAESEPPKKTAKRKKKVAVEESEDEANGAKPMSQLGIQDEDGGEDTVKSTPAKTKPATPKPELKGDVSESELSELIDESPVKQKRQKKEPAAKKEKASKVGKPAKSKAKAKAPQDDDPDQAEIKRLQGWLVKCGIRKLWGKELAKFDTPKEKIRHLKDMLKDAGMEGKYSVEKAARIKEQRELMADLEAVQQAEQHWGVGAKDGGRPRRRAAATAAARKPVVEDDNDDSDDGHAQDKEEDDKDDDDDDDASEPSQHDGSSDSGSGSDHDEDSE</sequence>
<feature type="compositionally biased region" description="Basic residues" evidence="1">
    <location>
        <begin position="95"/>
        <end position="113"/>
    </location>
</feature>
<feature type="compositionally biased region" description="Acidic residues" evidence="1">
    <location>
        <begin position="401"/>
        <end position="415"/>
    </location>
</feature>
<feature type="region of interest" description="Disordered" evidence="1">
    <location>
        <begin position="74"/>
        <end position="284"/>
    </location>
</feature>
<keyword evidence="3" id="KW-1185">Reference proteome</keyword>
<dbReference type="AlphaFoldDB" id="A0A6A5YH72"/>
<proteinExistence type="predicted"/>
<feature type="compositionally biased region" description="Basic and acidic residues" evidence="1">
    <location>
        <begin position="252"/>
        <end position="262"/>
    </location>
</feature>
<feature type="compositionally biased region" description="Acidic residues" evidence="1">
    <location>
        <begin position="232"/>
        <end position="241"/>
    </location>
</feature>
<evidence type="ECO:0000313" key="2">
    <source>
        <dbReference type="EMBL" id="KAF2106290.1"/>
    </source>
</evidence>
<protein>
    <recommendedName>
        <fullName evidence="4">Transcriptional regulator</fullName>
    </recommendedName>
</protein>
<dbReference type="Proteomes" id="UP000799770">
    <property type="component" value="Unassembled WGS sequence"/>
</dbReference>
<evidence type="ECO:0000256" key="1">
    <source>
        <dbReference type="SAM" id="MobiDB-lite"/>
    </source>
</evidence>
<organism evidence="2 3">
    <name type="scientific">Lophiotrema nucula</name>
    <dbReference type="NCBI Taxonomy" id="690887"/>
    <lineage>
        <taxon>Eukaryota</taxon>
        <taxon>Fungi</taxon>
        <taxon>Dikarya</taxon>
        <taxon>Ascomycota</taxon>
        <taxon>Pezizomycotina</taxon>
        <taxon>Dothideomycetes</taxon>
        <taxon>Pleosporomycetidae</taxon>
        <taxon>Pleosporales</taxon>
        <taxon>Lophiotremataceae</taxon>
        <taxon>Lophiotrema</taxon>
    </lineage>
</organism>
<dbReference type="PANTHER" id="PTHR15410:SF2">
    <property type="entry name" value="HIRA-INTERACTING PROTEIN 3"/>
    <property type="match status" value="1"/>
</dbReference>
<feature type="compositionally biased region" description="Basic residues" evidence="1">
    <location>
        <begin position="121"/>
        <end position="140"/>
    </location>
</feature>
<feature type="compositionally biased region" description="Low complexity" evidence="1">
    <location>
        <begin position="212"/>
        <end position="221"/>
    </location>
</feature>